<name>A0A9R1XML2_LACSA</name>
<dbReference type="Pfam" id="PF09133">
    <property type="entry name" value="SANTA"/>
    <property type="match status" value="1"/>
</dbReference>
<feature type="region of interest" description="Disordered" evidence="1">
    <location>
        <begin position="284"/>
        <end position="304"/>
    </location>
</feature>
<reference evidence="3 4" key="1">
    <citation type="journal article" date="2017" name="Nat. Commun.">
        <title>Genome assembly with in vitro proximity ligation data and whole-genome triplication in lettuce.</title>
        <authorList>
            <person name="Reyes-Chin-Wo S."/>
            <person name="Wang Z."/>
            <person name="Yang X."/>
            <person name="Kozik A."/>
            <person name="Arikit S."/>
            <person name="Song C."/>
            <person name="Xia L."/>
            <person name="Froenicke L."/>
            <person name="Lavelle D.O."/>
            <person name="Truco M.J."/>
            <person name="Xia R."/>
            <person name="Zhu S."/>
            <person name="Xu C."/>
            <person name="Xu H."/>
            <person name="Xu X."/>
            <person name="Cox K."/>
            <person name="Korf I."/>
            <person name="Meyers B.C."/>
            <person name="Michelmore R.W."/>
        </authorList>
    </citation>
    <scope>NUCLEOTIDE SEQUENCE [LARGE SCALE GENOMIC DNA]</scope>
    <source>
        <strain evidence="4">cv. Salinas</strain>
        <tissue evidence="3">Seedlings</tissue>
    </source>
</reference>
<dbReference type="EMBL" id="NBSK02000002">
    <property type="protein sequence ID" value="KAJ0220465.1"/>
    <property type="molecule type" value="Genomic_DNA"/>
</dbReference>
<feature type="domain" description="SANTA" evidence="2">
    <location>
        <begin position="139"/>
        <end position="201"/>
    </location>
</feature>
<dbReference type="AlphaFoldDB" id="A0A9R1XML2"/>
<evidence type="ECO:0000313" key="3">
    <source>
        <dbReference type="EMBL" id="KAJ0220465.1"/>
    </source>
</evidence>
<sequence>MVRYTVEPLPSTAPPDDQKTRHSRFSLSGDSLVRAVIMPNLSSASKTPISSSNYNKSVLLHKWWLIKVESESKLGIGGYVNREIRIKENKGLDFQNYKWILTELELKIQIRTLGSRGMRLLGSASASGGKRCNNNNNLNTESKVFYSAAISKRLDNNTLETVDGFTITIIGSIHSSRTLSYGFSPQVCDHFLSGFPFNWEGYFGNFSHEKCERSLPLSFNDLPVTRARDILMSTAQESEACAFTSMILKDILKQTELDHKQDGSSLKIMEEDCGNSRETEAARVSSRAETLPESPSDTFSSLSDIKGEKCNKTRVLGSKWMPLRTHEGYPLRSKRLKKSNETD</sequence>
<dbReference type="PANTHER" id="PTHR35311:SF1">
    <property type="entry name" value="PROTEIN EMBRYO DEFECTIVE 1674"/>
    <property type="match status" value="1"/>
</dbReference>
<dbReference type="InterPro" id="IPR015216">
    <property type="entry name" value="SANTA"/>
</dbReference>
<protein>
    <recommendedName>
        <fullName evidence="2">SANTA domain-containing protein</fullName>
    </recommendedName>
</protein>
<organism evidence="3 4">
    <name type="scientific">Lactuca sativa</name>
    <name type="common">Garden lettuce</name>
    <dbReference type="NCBI Taxonomy" id="4236"/>
    <lineage>
        <taxon>Eukaryota</taxon>
        <taxon>Viridiplantae</taxon>
        <taxon>Streptophyta</taxon>
        <taxon>Embryophyta</taxon>
        <taxon>Tracheophyta</taxon>
        <taxon>Spermatophyta</taxon>
        <taxon>Magnoliopsida</taxon>
        <taxon>eudicotyledons</taxon>
        <taxon>Gunneridae</taxon>
        <taxon>Pentapetalae</taxon>
        <taxon>asterids</taxon>
        <taxon>campanulids</taxon>
        <taxon>Asterales</taxon>
        <taxon>Asteraceae</taxon>
        <taxon>Cichorioideae</taxon>
        <taxon>Cichorieae</taxon>
        <taxon>Lactucinae</taxon>
        <taxon>Lactuca</taxon>
    </lineage>
</organism>
<dbReference type="InterPro" id="IPR053090">
    <property type="entry name" value="Centromere_KNL-2_homolog"/>
</dbReference>
<gene>
    <name evidence="3" type="ORF">LSAT_V11C200062480</name>
</gene>
<evidence type="ECO:0000313" key="4">
    <source>
        <dbReference type="Proteomes" id="UP000235145"/>
    </source>
</evidence>
<dbReference type="Proteomes" id="UP000235145">
    <property type="component" value="Unassembled WGS sequence"/>
</dbReference>
<evidence type="ECO:0000259" key="2">
    <source>
        <dbReference type="Pfam" id="PF09133"/>
    </source>
</evidence>
<evidence type="ECO:0000256" key="1">
    <source>
        <dbReference type="SAM" id="MobiDB-lite"/>
    </source>
</evidence>
<keyword evidence="4" id="KW-1185">Reference proteome</keyword>
<dbReference type="PANTHER" id="PTHR35311">
    <property type="entry name" value="KINETOCHORE-ASSOCIATED PROTEIN KNL-2 HOMOLOG"/>
    <property type="match status" value="1"/>
</dbReference>
<feature type="compositionally biased region" description="Polar residues" evidence="1">
    <location>
        <begin position="293"/>
        <end position="303"/>
    </location>
</feature>
<comment type="caution">
    <text evidence="3">The sequence shown here is derived from an EMBL/GenBank/DDBJ whole genome shotgun (WGS) entry which is preliminary data.</text>
</comment>
<proteinExistence type="predicted"/>
<accession>A0A9R1XML2</accession>
<feature type="region of interest" description="Disordered" evidence="1">
    <location>
        <begin position="1"/>
        <end position="23"/>
    </location>
</feature>